<keyword evidence="9" id="KW-0812">Transmembrane</keyword>
<feature type="binding site" evidence="8">
    <location>
        <position position="367"/>
    </location>
    <ligand>
        <name>Zn(2+)</name>
        <dbReference type="ChEBI" id="CHEBI:29105"/>
        <note>catalytic</note>
    </ligand>
</feature>
<keyword evidence="2 8" id="KW-0479">Metal-binding</keyword>
<keyword evidence="5 9" id="KW-0482">Metalloprotease</keyword>
<evidence type="ECO:0000256" key="3">
    <source>
        <dbReference type="ARBA" id="ARBA00022801"/>
    </source>
</evidence>
<comment type="function">
    <text evidence="9">Proteolytically removes the C-terminal three residues of farnesylated proteins.</text>
</comment>
<dbReference type="OrthoDB" id="360839at2759"/>
<name>T1L1R5_TETUR</name>
<dbReference type="Pfam" id="PF16491">
    <property type="entry name" value="Peptidase_M48_N"/>
    <property type="match status" value="1"/>
</dbReference>
<dbReference type="GO" id="GO:0004222">
    <property type="term" value="F:metalloendopeptidase activity"/>
    <property type="evidence" value="ECO:0007669"/>
    <property type="project" value="UniProtKB-UniRule"/>
</dbReference>
<evidence type="ECO:0000256" key="8">
    <source>
        <dbReference type="PIRSR" id="PIRSR627057-2"/>
    </source>
</evidence>
<accession>T1L1R5</accession>
<feature type="active site" description="Proton donor" evidence="7">
    <location>
        <position position="446"/>
    </location>
</feature>
<feature type="transmembrane region" description="Helical" evidence="9">
    <location>
        <begin position="373"/>
        <end position="395"/>
    </location>
</feature>
<feature type="domain" description="CAAX prenyl protease 1 N-terminal" evidence="12">
    <location>
        <begin position="44"/>
        <end position="228"/>
    </location>
</feature>
<dbReference type="GO" id="GO:0005789">
    <property type="term" value="C:endoplasmic reticulum membrane"/>
    <property type="evidence" value="ECO:0007669"/>
    <property type="project" value="UniProtKB-SubCell"/>
</dbReference>
<organism evidence="13 14">
    <name type="scientific">Tetranychus urticae</name>
    <name type="common">Two-spotted spider mite</name>
    <dbReference type="NCBI Taxonomy" id="32264"/>
    <lineage>
        <taxon>Eukaryota</taxon>
        <taxon>Metazoa</taxon>
        <taxon>Ecdysozoa</taxon>
        <taxon>Arthropoda</taxon>
        <taxon>Chelicerata</taxon>
        <taxon>Arachnida</taxon>
        <taxon>Acari</taxon>
        <taxon>Acariformes</taxon>
        <taxon>Trombidiformes</taxon>
        <taxon>Prostigmata</taxon>
        <taxon>Eleutherengona</taxon>
        <taxon>Raphignathae</taxon>
        <taxon>Tetranychoidea</taxon>
        <taxon>Tetranychidae</taxon>
        <taxon>Tetranychus</taxon>
    </lineage>
</organism>
<dbReference type="eggNOG" id="KOG2719">
    <property type="taxonomic scope" value="Eukaryota"/>
</dbReference>
<evidence type="ECO:0000256" key="5">
    <source>
        <dbReference type="ARBA" id="ARBA00023049"/>
    </source>
</evidence>
<keyword evidence="9" id="KW-0472">Membrane</keyword>
<evidence type="ECO:0000256" key="9">
    <source>
        <dbReference type="RuleBase" id="RU366005"/>
    </source>
</evidence>
<reference evidence="14" key="1">
    <citation type="submission" date="2011-08" db="EMBL/GenBank/DDBJ databases">
        <authorList>
            <person name="Rombauts S."/>
        </authorList>
    </citation>
    <scope>NUCLEOTIDE SEQUENCE</scope>
    <source>
        <strain evidence="14">London</strain>
    </source>
</reference>
<dbReference type="GO" id="GO:0071586">
    <property type="term" value="P:CAAX-box protein processing"/>
    <property type="evidence" value="ECO:0007669"/>
    <property type="project" value="UniProtKB-UniRule"/>
</dbReference>
<evidence type="ECO:0000259" key="12">
    <source>
        <dbReference type="Pfam" id="PF16491"/>
    </source>
</evidence>
<comment type="similarity">
    <text evidence="9">Belongs to the peptidase M48A family.</text>
</comment>
<dbReference type="EMBL" id="CAEY01000920">
    <property type="status" value="NOT_ANNOTATED_CDS"/>
    <property type="molecule type" value="Genomic_DNA"/>
</dbReference>
<dbReference type="GO" id="GO:0046872">
    <property type="term" value="F:metal ion binding"/>
    <property type="evidence" value="ECO:0007669"/>
    <property type="project" value="UniProtKB-UniRule"/>
</dbReference>
<gene>
    <name evidence="13" type="primary">107369484</name>
</gene>
<dbReference type="Gene3D" id="3.30.2010.10">
    <property type="entry name" value="Metalloproteases ('zincins'), catalytic domain"/>
    <property type="match status" value="1"/>
</dbReference>
<comment type="cofactor">
    <cofactor evidence="8 9">
        <name>Zn(2+)</name>
        <dbReference type="ChEBI" id="CHEBI:29105"/>
    </cofactor>
    <text evidence="8 9">Binds 1 zinc ion per subunit.</text>
</comment>
<feature type="binding site" evidence="8">
    <location>
        <position position="442"/>
    </location>
    <ligand>
        <name>Zn(2+)</name>
        <dbReference type="ChEBI" id="CHEBI:29105"/>
        <note>catalytic</note>
    </ligand>
</feature>
<proteinExistence type="inferred from homology"/>
<feature type="transmembrane region" description="Helical" evidence="9">
    <location>
        <begin position="22"/>
        <end position="42"/>
    </location>
</feature>
<evidence type="ECO:0000313" key="13">
    <source>
        <dbReference type="EnsemblMetazoa" id="tetur32g00570.1"/>
    </source>
</evidence>
<reference evidence="13" key="2">
    <citation type="submission" date="2015-06" db="UniProtKB">
        <authorList>
            <consortium name="EnsemblMetazoa"/>
        </authorList>
    </citation>
    <scope>IDENTIFICATION</scope>
</reference>
<comment type="subcellular location">
    <subcellularLocation>
        <location evidence="9">Endoplasmic reticulum membrane</location>
        <topology evidence="9">Multi-pass membrane protein</topology>
    </subcellularLocation>
</comment>
<dbReference type="KEGG" id="tut:107369484"/>
<feature type="domain" description="Peptidase M48" evidence="11">
    <location>
        <begin position="232"/>
        <end position="498"/>
    </location>
</feature>
<dbReference type="InterPro" id="IPR032456">
    <property type="entry name" value="Peptidase_M48_N"/>
</dbReference>
<feature type="transmembrane region" description="Helical" evidence="9">
    <location>
        <begin position="411"/>
        <end position="433"/>
    </location>
</feature>
<comment type="catalytic activity">
    <reaction evidence="6 9">
        <text>Hydrolyzes the peptide bond -P2-(S-farnesyl or geranylgeranyl)C-P1'-P2'-P3'-COOH where P1' and P2' are amino acids with aliphatic side chains and P3' is any C-terminal residue.</text>
        <dbReference type="EC" id="3.4.24.84"/>
    </reaction>
</comment>
<evidence type="ECO:0000256" key="4">
    <source>
        <dbReference type="ARBA" id="ARBA00022833"/>
    </source>
</evidence>
<evidence type="ECO:0000256" key="1">
    <source>
        <dbReference type="ARBA" id="ARBA00022670"/>
    </source>
</evidence>
<dbReference type="AlphaFoldDB" id="T1L1R5"/>
<feature type="active site" evidence="7">
    <location>
        <position position="364"/>
    </location>
</feature>
<evidence type="ECO:0000259" key="11">
    <source>
        <dbReference type="Pfam" id="PF01435"/>
    </source>
</evidence>
<dbReference type="PANTHER" id="PTHR10120">
    <property type="entry name" value="CAAX PRENYL PROTEASE 1"/>
    <property type="match status" value="1"/>
</dbReference>
<feature type="binding site" evidence="8">
    <location>
        <position position="363"/>
    </location>
    <ligand>
        <name>Zn(2+)</name>
        <dbReference type="ChEBI" id="CHEBI:29105"/>
        <note>catalytic</note>
    </ligand>
</feature>
<feature type="transmembrane region" description="Helical" evidence="9">
    <location>
        <begin position="198"/>
        <end position="218"/>
    </location>
</feature>
<dbReference type="OMA" id="FVIEEKF"/>
<dbReference type="STRING" id="32264.T1L1R5"/>
<dbReference type="EnsemblMetazoa" id="tetur32g00570.1">
    <property type="protein sequence ID" value="tetur32g00570.1"/>
    <property type="gene ID" value="tetur32g00570"/>
</dbReference>
<dbReference type="InterPro" id="IPR001915">
    <property type="entry name" value="Peptidase_M48"/>
</dbReference>
<evidence type="ECO:0000256" key="10">
    <source>
        <dbReference type="SAM" id="MobiDB-lite"/>
    </source>
</evidence>
<dbReference type="InterPro" id="IPR027057">
    <property type="entry name" value="CAXX_Prtase_1"/>
</dbReference>
<keyword evidence="9" id="KW-0256">Endoplasmic reticulum</keyword>
<dbReference type="CDD" id="cd07343">
    <property type="entry name" value="M48A_Zmpste24p_like"/>
    <property type="match status" value="1"/>
</dbReference>
<feature type="compositionally biased region" description="Basic and acidic residues" evidence="10">
    <location>
        <begin position="301"/>
        <end position="314"/>
    </location>
</feature>
<feature type="transmembrane region" description="Helical" evidence="9">
    <location>
        <begin position="174"/>
        <end position="192"/>
    </location>
</feature>
<evidence type="ECO:0000256" key="6">
    <source>
        <dbReference type="ARBA" id="ARBA00044456"/>
    </source>
</evidence>
<keyword evidence="1 9" id="KW-0645">Protease</keyword>
<dbReference type="Proteomes" id="UP000015104">
    <property type="component" value="Unassembled WGS sequence"/>
</dbReference>
<sequence length="500" mass="57698">MFDIGKETFTNFRDNYWNPPTLFWAIFIFSWIVFIWDTYIGWRQFRIVLNTTKLPVELSGIMDRETFLNARAYSIDRTKFTLFYHAWSQTFSSVILLCDLMPLLWDVSATLMEPFGLDKSYEITRTLVFVNVGALISKVIDLPWSYYSNFVIQEKHGFNRQTRSFFAKDQVKKFFVSQAITCIILPAIIWIIQKGDDYFFLYLWGFCSLIVFLMMTIYPDFIAPLFDKYVPLPEGSLREKITTMAQGLKFPLTQVYIVEGSKRSSHSNAYLYGFYKNKRIVLFDTLMENPPKMSDSGDESSLDKDNASDGEKSNQQDAAVIAGETSDVTAAENEALTEETDKDTKEKKKKGCNDDEILAVLGHELGHWKLNHVVINLIIAEVQMLFTFMIFGFLYKDPVIYQAFGFNDQPILIGLLVITQYIFAPYNEIVGFLMTCLTRHHEFGADNFAKKMNRASDLRSALIKLGNDNLEFPVYDWLYSATNLSHPPLLERLKALGKID</sequence>
<keyword evidence="4 8" id="KW-0862">Zinc</keyword>
<keyword evidence="3 9" id="KW-0378">Hydrolase</keyword>
<evidence type="ECO:0000313" key="14">
    <source>
        <dbReference type="Proteomes" id="UP000015104"/>
    </source>
</evidence>
<feature type="region of interest" description="Disordered" evidence="10">
    <location>
        <begin position="292"/>
        <end position="317"/>
    </location>
</feature>
<keyword evidence="9" id="KW-1133">Transmembrane helix</keyword>
<evidence type="ECO:0000256" key="7">
    <source>
        <dbReference type="PIRSR" id="PIRSR627057-1"/>
    </source>
</evidence>
<dbReference type="EC" id="3.4.24.84" evidence="9"/>
<keyword evidence="14" id="KW-1185">Reference proteome</keyword>
<dbReference type="Pfam" id="PF01435">
    <property type="entry name" value="Peptidase_M48"/>
    <property type="match status" value="1"/>
</dbReference>
<protein>
    <recommendedName>
        <fullName evidence="9">CAAX prenyl protease</fullName>
        <ecNumber evidence="9">3.4.24.84</ecNumber>
    </recommendedName>
</protein>
<evidence type="ECO:0000256" key="2">
    <source>
        <dbReference type="ARBA" id="ARBA00022723"/>
    </source>
</evidence>
<dbReference type="HOGENOM" id="CLU_025947_3_3_1"/>